<dbReference type="PANTHER" id="PTHR32319:SF0">
    <property type="entry name" value="BACTERIAL HEMOLYSIN-LIKE PROTEIN"/>
    <property type="match status" value="1"/>
</dbReference>
<proteinExistence type="inferred from homology"/>
<protein>
    <submittedName>
        <fullName evidence="5">Hemolysin A</fullName>
    </submittedName>
</protein>
<evidence type="ECO:0000256" key="2">
    <source>
        <dbReference type="ARBA" id="ARBA00029460"/>
    </source>
</evidence>
<dbReference type="PROSITE" id="PS50889">
    <property type="entry name" value="S4"/>
    <property type="match status" value="1"/>
</dbReference>
<gene>
    <name evidence="5" type="ORF">CMTB2_02398</name>
</gene>
<sequence>MRLDEALVKRDLVETRSKAKELIKNEKVKVNDKIIKKPSFEIKDNDKIEILQKVYVSRAAWKLKNYLNKYNISFKEKSVLDVGASTGGFSEVSLEKGAKKVVCVDVGSNQLHPKIKENMKVENFENTDIRDFKYNEKFDIVVSDVSFISLLKIIDVIDKFAKSDIILLFKPQFEVGIEVKRDKRGVVLDKEAIKKARENFEKETQKLGWKLLRSEESSIRGKEGNIEYIYHFIKEKND</sequence>
<dbReference type="GO" id="GO:0008168">
    <property type="term" value="F:methyltransferase activity"/>
    <property type="evidence" value="ECO:0007669"/>
    <property type="project" value="InterPro"/>
</dbReference>
<dbReference type="GO" id="GO:0032259">
    <property type="term" value="P:methylation"/>
    <property type="evidence" value="ECO:0007669"/>
    <property type="project" value="InterPro"/>
</dbReference>
<dbReference type="CDD" id="cd00165">
    <property type="entry name" value="S4"/>
    <property type="match status" value="1"/>
</dbReference>
<accession>A0AAI9AIW3</accession>
<dbReference type="AlphaFoldDB" id="A0AAI9AIW3"/>
<dbReference type="SUPFAM" id="SSF53335">
    <property type="entry name" value="S-adenosyl-L-methionine-dependent methyltransferases"/>
    <property type="match status" value="1"/>
</dbReference>
<dbReference type="Gene3D" id="3.40.50.150">
    <property type="entry name" value="Vaccinia Virus protein VP39"/>
    <property type="match status" value="1"/>
</dbReference>
<dbReference type="NCBIfam" id="TIGR00478">
    <property type="entry name" value="tly"/>
    <property type="match status" value="1"/>
</dbReference>
<evidence type="ECO:0000313" key="5">
    <source>
        <dbReference type="EMBL" id="EDM24329.1"/>
    </source>
</evidence>
<evidence type="ECO:0000259" key="4">
    <source>
        <dbReference type="SMART" id="SM00363"/>
    </source>
</evidence>
<keyword evidence="1 3" id="KW-0694">RNA-binding</keyword>
<dbReference type="Pfam" id="PF01479">
    <property type="entry name" value="S4"/>
    <property type="match status" value="1"/>
</dbReference>
<name>A0AAI9AIW3_9BACT</name>
<evidence type="ECO:0000313" key="6">
    <source>
        <dbReference type="Proteomes" id="UP000003288"/>
    </source>
</evidence>
<dbReference type="InterPro" id="IPR036986">
    <property type="entry name" value="S4_RNA-bd_sf"/>
</dbReference>
<dbReference type="GO" id="GO:0003723">
    <property type="term" value="F:RNA binding"/>
    <property type="evidence" value="ECO:0007669"/>
    <property type="project" value="UniProtKB-KW"/>
</dbReference>
<dbReference type="InterPro" id="IPR002942">
    <property type="entry name" value="S4_RNA-bd"/>
</dbReference>
<feature type="domain" description="RNA-binding S4" evidence="4">
    <location>
        <begin position="1"/>
        <end position="62"/>
    </location>
</feature>
<dbReference type="InterPro" id="IPR029063">
    <property type="entry name" value="SAM-dependent_MTases_sf"/>
</dbReference>
<dbReference type="PANTHER" id="PTHR32319">
    <property type="entry name" value="BACTERIAL HEMOLYSIN-LIKE PROTEIN"/>
    <property type="match status" value="1"/>
</dbReference>
<dbReference type="SUPFAM" id="SSF55174">
    <property type="entry name" value="Alpha-L RNA-binding motif"/>
    <property type="match status" value="1"/>
</dbReference>
<evidence type="ECO:0000256" key="1">
    <source>
        <dbReference type="ARBA" id="ARBA00022884"/>
    </source>
</evidence>
<evidence type="ECO:0000256" key="3">
    <source>
        <dbReference type="PROSITE-ProRule" id="PRU00182"/>
    </source>
</evidence>
<reference evidence="5 6" key="1">
    <citation type="journal article" date="2011" name="Stand. Genomic Sci.">
        <title>Draft genome sequence of Caminibacter mediatlanticus strain TB-2, an epsilonproteobacterium isolated from a deep-sea hydrothermal vent.</title>
        <authorList>
            <person name="Giovannelli D."/>
            <person name="Ferriera S."/>
            <person name="Johnson J."/>
            <person name="Kravitz S."/>
            <person name="Perez-Rodriguez I."/>
            <person name="Ricci J."/>
            <person name="O'Brien C."/>
            <person name="Voordeckers J.W."/>
            <person name="Bini E."/>
            <person name="Vetriani C."/>
        </authorList>
    </citation>
    <scope>NUCLEOTIDE SEQUENCE [LARGE SCALE GENOMIC DNA]</scope>
    <source>
        <strain evidence="5 6">TB-2</strain>
    </source>
</reference>
<dbReference type="Proteomes" id="UP000003288">
    <property type="component" value="Unassembled WGS sequence"/>
</dbReference>
<dbReference type="EMBL" id="ABCJ01000001">
    <property type="protein sequence ID" value="EDM24329.1"/>
    <property type="molecule type" value="Genomic_DNA"/>
</dbReference>
<dbReference type="Pfam" id="PF01728">
    <property type="entry name" value="FtsJ"/>
    <property type="match status" value="1"/>
</dbReference>
<dbReference type="CDD" id="cd02440">
    <property type="entry name" value="AdoMet_MTases"/>
    <property type="match status" value="1"/>
</dbReference>
<dbReference type="SMART" id="SM00363">
    <property type="entry name" value="S4"/>
    <property type="match status" value="1"/>
</dbReference>
<dbReference type="RefSeq" id="WP_007473159.1">
    <property type="nucleotide sequence ID" value="NZ_ABCJ01000001.1"/>
</dbReference>
<organism evidence="5 6">
    <name type="scientific">Caminibacter mediatlanticus TB-2</name>
    <dbReference type="NCBI Taxonomy" id="391592"/>
    <lineage>
        <taxon>Bacteria</taxon>
        <taxon>Pseudomonadati</taxon>
        <taxon>Campylobacterota</taxon>
        <taxon>Epsilonproteobacteria</taxon>
        <taxon>Nautiliales</taxon>
        <taxon>Nautiliaceae</taxon>
        <taxon>Caminibacter</taxon>
    </lineage>
</organism>
<dbReference type="InterPro" id="IPR002877">
    <property type="entry name" value="RNA_MeTrfase_FtsJ_dom"/>
</dbReference>
<dbReference type="Gene3D" id="3.10.290.10">
    <property type="entry name" value="RNA-binding S4 domain"/>
    <property type="match status" value="1"/>
</dbReference>
<comment type="similarity">
    <text evidence="2">Belongs to the TlyA family.</text>
</comment>
<comment type="caution">
    <text evidence="5">The sequence shown here is derived from an EMBL/GenBank/DDBJ whole genome shotgun (WGS) entry which is preliminary data.</text>
</comment>
<dbReference type="InterPro" id="IPR047048">
    <property type="entry name" value="TlyA"/>
</dbReference>
<dbReference type="InterPro" id="IPR004538">
    <property type="entry name" value="Hemolysin_A/TlyA"/>
</dbReference>